<name>A0ABX0EU84_9BACT</name>
<dbReference type="Pfam" id="PF20405">
    <property type="entry name" value="DUF6695"/>
    <property type="match status" value="1"/>
</dbReference>
<evidence type="ECO:0000313" key="3">
    <source>
        <dbReference type="Proteomes" id="UP001318301"/>
    </source>
</evidence>
<dbReference type="InterPro" id="IPR046517">
    <property type="entry name" value="DUF6695"/>
</dbReference>
<comment type="caution">
    <text evidence="2">The sequence shown here is derived from an EMBL/GenBank/DDBJ whole genome shotgun (WGS) entry which is preliminary data.</text>
</comment>
<protein>
    <recommendedName>
        <fullName evidence="1">DUF6695 domain-containing protein</fullName>
    </recommendedName>
</protein>
<organism evidence="2 3">
    <name type="scientific">Aquirufa beregesia</name>
    <dbReference type="NCBI Taxonomy" id="2516556"/>
    <lineage>
        <taxon>Bacteria</taxon>
        <taxon>Pseudomonadati</taxon>
        <taxon>Bacteroidota</taxon>
        <taxon>Cytophagia</taxon>
        <taxon>Cytophagales</taxon>
        <taxon>Flectobacillaceae</taxon>
        <taxon>Aquirufa</taxon>
    </lineage>
</organism>
<evidence type="ECO:0000259" key="1">
    <source>
        <dbReference type="Pfam" id="PF20405"/>
    </source>
</evidence>
<keyword evidence="3" id="KW-1185">Reference proteome</keyword>
<proteinExistence type="predicted"/>
<evidence type="ECO:0000313" key="2">
    <source>
        <dbReference type="EMBL" id="NGZ43628.1"/>
    </source>
</evidence>
<feature type="domain" description="DUF6695" evidence="1">
    <location>
        <begin position="26"/>
        <end position="103"/>
    </location>
</feature>
<dbReference type="EMBL" id="SEWW01000002">
    <property type="protein sequence ID" value="NGZ43628.1"/>
    <property type="molecule type" value="Genomic_DNA"/>
</dbReference>
<gene>
    <name evidence="2" type="ORF">EWU23_03980</name>
</gene>
<dbReference type="Proteomes" id="UP001318301">
    <property type="component" value="Unassembled WGS sequence"/>
</dbReference>
<accession>A0ABX0EU84</accession>
<reference evidence="2 3" key="1">
    <citation type="submission" date="2019-02" db="EMBL/GenBank/DDBJ databases">
        <title>Genome of a new Bacteroidetes strain.</title>
        <authorList>
            <person name="Pitt A."/>
        </authorList>
    </citation>
    <scope>NUCLEOTIDE SEQUENCE [LARGE SCALE GENOMIC DNA]</scope>
    <source>
        <strain evidence="2 3">50C-KIRBA</strain>
    </source>
</reference>
<sequence length="108" mass="12368">MTYTHIAKSKNTLAKPNIPQNLPDSAQWLAGEGAGSWFVMNLKENKQYNISRFNPVGILECSGTFVEYQSADFNFRLPFIITYLSHCQQVTILQNNQVYFFRKINSIG</sequence>
<dbReference type="RefSeq" id="WP_166229123.1">
    <property type="nucleotide sequence ID" value="NZ_CBCSIJ010000005.1"/>
</dbReference>